<accession>A0AAD5SI19</accession>
<dbReference type="PANTHER" id="PTHR13031:SF0">
    <property type="entry name" value="RIBONUCLEASE P PROTEIN SUBUNIT P30"/>
    <property type="match status" value="1"/>
</dbReference>
<proteinExistence type="inferred from homology"/>
<evidence type="ECO:0000313" key="4">
    <source>
        <dbReference type="EMBL" id="KAJ3055906.1"/>
    </source>
</evidence>
<name>A0AAD5SI19_9FUNG</name>
<keyword evidence="5" id="KW-1185">Reference proteome</keyword>
<dbReference type="EMBL" id="JADGJD010000054">
    <property type="protein sequence ID" value="KAJ3055906.1"/>
    <property type="molecule type" value="Genomic_DNA"/>
</dbReference>
<dbReference type="Proteomes" id="UP001212841">
    <property type="component" value="Unassembled WGS sequence"/>
</dbReference>
<dbReference type="Gene3D" id="3.20.20.140">
    <property type="entry name" value="Metal-dependent hydrolases"/>
    <property type="match status" value="1"/>
</dbReference>
<gene>
    <name evidence="4" type="primary">RPP30</name>
    <name evidence="4" type="ORF">HK097_008805</name>
</gene>
<dbReference type="GO" id="GO:0008033">
    <property type="term" value="P:tRNA processing"/>
    <property type="evidence" value="ECO:0007669"/>
    <property type="project" value="UniProtKB-KW"/>
</dbReference>
<sequence length="259" mass="28822">MFVDLNVPWPEAGQNAPELKKTLEMLQSFGYDFVAYNHVVPNAKTSFKPNPIKIDSAQTNTKPSTETLSPLISNAQLDAQPLRQLTRLTIIADDQNSNYQLNNTNPVLNSYDILAIRPTTERLFQQACQTFDVDIISLDMGSRLPFYMKGPTVNLAISRGIHFEICYAPAIRDQTARKHLITNAAALIRLTKGKNVIITSEAQRAMEVRGPYDVINLGSIFSLNQALAKNCITINLTSNVATPQQHDDKHIKASCPQKL</sequence>
<organism evidence="4 5">
    <name type="scientific">Rhizophlyctis rosea</name>
    <dbReference type="NCBI Taxonomy" id="64517"/>
    <lineage>
        <taxon>Eukaryota</taxon>
        <taxon>Fungi</taxon>
        <taxon>Fungi incertae sedis</taxon>
        <taxon>Chytridiomycota</taxon>
        <taxon>Chytridiomycota incertae sedis</taxon>
        <taxon>Chytridiomycetes</taxon>
        <taxon>Rhizophlyctidales</taxon>
        <taxon>Rhizophlyctidaceae</taxon>
        <taxon>Rhizophlyctis</taxon>
    </lineage>
</organism>
<protein>
    <submittedName>
        <fullName evidence="4">Ribonuclease P protein subunit p30</fullName>
    </submittedName>
</protein>
<dbReference type="SUPFAM" id="SSF89550">
    <property type="entry name" value="PHP domain-like"/>
    <property type="match status" value="1"/>
</dbReference>
<dbReference type="PANTHER" id="PTHR13031">
    <property type="entry name" value="RIBONUCLEASE P SUBUNIT P30"/>
    <property type="match status" value="1"/>
</dbReference>
<evidence type="ECO:0000256" key="3">
    <source>
        <dbReference type="ARBA" id="ARBA00022694"/>
    </source>
</evidence>
<dbReference type="InterPro" id="IPR016195">
    <property type="entry name" value="Pol/histidinol_Pase-like"/>
</dbReference>
<dbReference type="InterPro" id="IPR002738">
    <property type="entry name" value="RNase_P_p30"/>
</dbReference>
<dbReference type="GO" id="GO:0005655">
    <property type="term" value="C:nucleolar ribonuclease P complex"/>
    <property type="evidence" value="ECO:0007669"/>
    <property type="project" value="TreeGrafter"/>
</dbReference>
<comment type="caution">
    <text evidence="4">The sequence shown here is derived from an EMBL/GenBank/DDBJ whole genome shotgun (WGS) entry which is preliminary data.</text>
</comment>
<reference evidence="4" key="1">
    <citation type="submission" date="2020-05" db="EMBL/GenBank/DDBJ databases">
        <title>Phylogenomic resolution of chytrid fungi.</title>
        <authorList>
            <person name="Stajich J.E."/>
            <person name="Amses K."/>
            <person name="Simmons R."/>
            <person name="Seto K."/>
            <person name="Myers J."/>
            <person name="Bonds A."/>
            <person name="Quandt C.A."/>
            <person name="Barry K."/>
            <person name="Liu P."/>
            <person name="Grigoriev I."/>
            <person name="Longcore J.E."/>
            <person name="James T.Y."/>
        </authorList>
    </citation>
    <scope>NUCLEOTIDE SEQUENCE</scope>
    <source>
        <strain evidence="4">JEL0318</strain>
    </source>
</reference>
<dbReference type="AlphaFoldDB" id="A0AAD5SI19"/>
<dbReference type="Pfam" id="PF01876">
    <property type="entry name" value="RNase_P_p30"/>
    <property type="match status" value="1"/>
</dbReference>
<evidence type="ECO:0000256" key="1">
    <source>
        <dbReference type="ARBA" id="ARBA00004123"/>
    </source>
</evidence>
<comment type="similarity">
    <text evidence="2">Belongs to the eukaryotic/archaeal RNase P protein component 3 family.</text>
</comment>
<comment type="subcellular location">
    <subcellularLocation>
        <location evidence="1">Nucleus</location>
    </subcellularLocation>
</comment>
<evidence type="ECO:0000313" key="5">
    <source>
        <dbReference type="Proteomes" id="UP001212841"/>
    </source>
</evidence>
<evidence type="ECO:0000256" key="2">
    <source>
        <dbReference type="ARBA" id="ARBA00007331"/>
    </source>
</evidence>
<keyword evidence="3" id="KW-0819">tRNA processing</keyword>
<dbReference type="GO" id="GO:0003723">
    <property type="term" value="F:RNA binding"/>
    <property type="evidence" value="ECO:0007669"/>
    <property type="project" value="TreeGrafter"/>
</dbReference>